<feature type="transmembrane region" description="Helical" evidence="9">
    <location>
        <begin position="297"/>
        <end position="320"/>
    </location>
</feature>
<dbReference type="SUPFAM" id="SSF81324">
    <property type="entry name" value="Voltage-gated potassium channels"/>
    <property type="match status" value="2"/>
</dbReference>
<sequence length="385" mass="41860">MKSAGCMRLTVALAITTWRAAAFIAPHTKRAPLLAPLPMGFPVPRRGAGVVGRRVGKLLTFQGKNLVKAGSRLVKSSANSRTMKSATRVLNRVGKKWSIRPQLSKMGEILRPLGKLLEPLTDKIGWQLMALAAYFLGAWAFWHRTQGWSILESLYYGVVTLTTVGYGDYCAKTRSGKLFATAYIGIGVTLVASILVGAVAKNLSAAEERLAQRLKEQAETSGDKTTKPWKELASFALLLLNIVVGATYMAFSEGYWGGKGGWEHPIVDALYWSVVTATTVGYGDLPLNHARSRHFSVVYLLISTTLLTDCIGHVAARAVAAKKEKVLARELSPEMIREMSTIEGAGSEITRVEYLSSVLVEAGTVERTDVDAILARFDELDVSEA</sequence>
<keyword evidence="4 9" id="KW-1133">Transmembrane helix</keyword>
<evidence type="ECO:0000256" key="10">
    <source>
        <dbReference type="SAM" id="SignalP"/>
    </source>
</evidence>
<dbReference type="InterPro" id="IPR003280">
    <property type="entry name" value="2pore_dom_K_chnl"/>
</dbReference>
<keyword evidence="6 9" id="KW-0472">Membrane</keyword>
<evidence type="ECO:0000256" key="9">
    <source>
        <dbReference type="SAM" id="Phobius"/>
    </source>
</evidence>
<evidence type="ECO:0000256" key="6">
    <source>
        <dbReference type="ARBA" id="ARBA00023136"/>
    </source>
</evidence>
<evidence type="ECO:0000256" key="4">
    <source>
        <dbReference type="ARBA" id="ARBA00022989"/>
    </source>
</evidence>
<organism evidence="12 13">
    <name type="scientific">Pelagomonas calceolata</name>
    <dbReference type="NCBI Taxonomy" id="35677"/>
    <lineage>
        <taxon>Eukaryota</taxon>
        <taxon>Sar</taxon>
        <taxon>Stramenopiles</taxon>
        <taxon>Ochrophyta</taxon>
        <taxon>Pelagophyceae</taxon>
        <taxon>Pelagomonadales</taxon>
        <taxon>Pelagomonadaceae</taxon>
        <taxon>Pelagomonas</taxon>
    </lineage>
</organism>
<comment type="subcellular location">
    <subcellularLocation>
        <location evidence="1">Membrane</location>
        <topology evidence="1">Multi-pass membrane protein</topology>
    </subcellularLocation>
</comment>
<protein>
    <recommendedName>
        <fullName evidence="11">Potassium channel domain-containing protein</fullName>
    </recommendedName>
</protein>
<evidence type="ECO:0000256" key="3">
    <source>
        <dbReference type="ARBA" id="ARBA00022692"/>
    </source>
</evidence>
<evidence type="ECO:0000256" key="2">
    <source>
        <dbReference type="ARBA" id="ARBA00022448"/>
    </source>
</evidence>
<evidence type="ECO:0000256" key="8">
    <source>
        <dbReference type="RuleBase" id="RU003857"/>
    </source>
</evidence>
<evidence type="ECO:0000313" key="13">
    <source>
        <dbReference type="Proteomes" id="UP000789595"/>
    </source>
</evidence>
<evidence type="ECO:0000256" key="1">
    <source>
        <dbReference type="ARBA" id="ARBA00004141"/>
    </source>
</evidence>
<keyword evidence="13" id="KW-1185">Reference proteome</keyword>
<feature type="chain" id="PRO_5035207395" description="Potassium channel domain-containing protein" evidence="10">
    <location>
        <begin position="23"/>
        <end position="385"/>
    </location>
</feature>
<keyword evidence="5 8" id="KW-0406">Ion transport</keyword>
<feature type="signal peptide" evidence="10">
    <location>
        <begin position="1"/>
        <end position="22"/>
    </location>
</feature>
<dbReference type="GO" id="GO:0005886">
    <property type="term" value="C:plasma membrane"/>
    <property type="evidence" value="ECO:0007669"/>
    <property type="project" value="TreeGrafter"/>
</dbReference>
<dbReference type="GO" id="GO:0015271">
    <property type="term" value="F:outward rectifier potassium channel activity"/>
    <property type="evidence" value="ECO:0007669"/>
    <property type="project" value="TreeGrafter"/>
</dbReference>
<gene>
    <name evidence="12" type="ORF">PECAL_1P34450</name>
</gene>
<feature type="transmembrane region" description="Helical" evidence="9">
    <location>
        <begin position="232"/>
        <end position="251"/>
    </location>
</feature>
<keyword evidence="2 8" id="KW-0813">Transport</keyword>
<dbReference type="GO" id="GO:0022841">
    <property type="term" value="F:potassium ion leak channel activity"/>
    <property type="evidence" value="ECO:0007669"/>
    <property type="project" value="TreeGrafter"/>
</dbReference>
<evidence type="ECO:0000256" key="5">
    <source>
        <dbReference type="ARBA" id="ARBA00023065"/>
    </source>
</evidence>
<keyword evidence="10" id="KW-0732">Signal</keyword>
<dbReference type="PRINTS" id="PR01333">
    <property type="entry name" value="2POREKCHANEL"/>
</dbReference>
<dbReference type="GO" id="GO:0030322">
    <property type="term" value="P:stabilization of membrane potential"/>
    <property type="evidence" value="ECO:0007669"/>
    <property type="project" value="TreeGrafter"/>
</dbReference>
<dbReference type="OrthoDB" id="415460at2759"/>
<dbReference type="AlphaFoldDB" id="A0A8J2WFY8"/>
<dbReference type="Gene3D" id="1.10.287.70">
    <property type="match status" value="2"/>
</dbReference>
<reference evidence="12" key="1">
    <citation type="submission" date="2021-11" db="EMBL/GenBank/DDBJ databases">
        <authorList>
            <consortium name="Genoscope - CEA"/>
            <person name="William W."/>
        </authorList>
    </citation>
    <scope>NUCLEOTIDE SEQUENCE</scope>
</reference>
<feature type="domain" description="Potassium channel" evidence="11">
    <location>
        <begin position="239"/>
        <end position="313"/>
    </location>
</feature>
<dbReference type="EMBL" id="CAKKNE010000001">
    <property type="protein sequence ID" value="CAH0366930.1"/>
    <property type="molecule type" value="Genomic_DNA"/>
</dbReference>
<feature type="transmembrane region" description="Helical" evidence="9">
    <location>
        <begin position="178"/>
        <end position="200"/>
    </location>
</feature>
<keyword evidence="3 8" id="KW-0812">Transmembrane</keyword>
<evidence type="ECO:0000313" key="12">
    <source>
        <dbReference type="EMBL" id="CAH0366930.1"/>
    </source>
</evidence>
<dbReference type="PANTHER" id="PTHR11003">
    <property type="entry name" value="POTASSIUM CHANNEL, SUBFAMILY K"/>
    <property type="match status" value="1"/>
</dbReference>
<dbReference type="Proteomes" id="UP000789595">
    <property type="component" value="Unassembled WGS sequence"/>
</dbReference>
<comment type="caution">
    <text evidence="12">The sequence shown here is derived from an EMBL/GenBank/DDBJ whole genome shotgun (WGS) entry which is preliminary data.</text>
</comment>
<dbReference type="InterPro" id="IPR013099">
    <property type="entry name" value="K_chnl_dom"/>
</dbReference>
<evidence type="ECO:0000256" key="7">
    <source>
        <dbReference type="ARBA" id="ARBA00023303"/>
    </source>
</evidence>
<evidence type="ECO:0000259" key="11">
    <source>
        <dbReference type="Pfam" id="PF07885"/>
    </source>
</evidence>
<keyword evidence="7 8" id="KW-0407">Ion channel</keyword>
<name>A0A8J2WFY8_9STRA</name>
<feature type="transmembrane region" description="Helical" evidence="9">
    <location>
        <begin position="124"/>
        <end position="142"/>
    </location>
</feature>
<comment type="similarity">
    <text evidence="8">Belongs to the two pore domain potassium channel (TC 1.A.1.8) family.</text>
</comment>
<dbReference type="Pfam" id="PF07885">
    <property type="entry name" value="Ion_trans_2"/>
    <property type="match status" value="2"/>
</dbReference>
<feature type="domain" description="Potassium channel" evidence="11">
    <location>
        <begin position="131"/>
        <end position="195"/>
    </location>
</feature>
<proteinExistence type="inferred from homology"/>
<accession>A0A8J2WFY8</accession>
<dbReference type="PANTHER" id="PTHR11003:SF291">
    <property type="entry name" value="IP11374P"/>
    <property type="match status" value="1"/>
</dbReference>